<comment type="subcellular location">
    <subcellularLocation>
        <location evidence="10">Nucleus</location>
    </subcellularLocation>
    <subcellularLocation>
        <location evidence="10">Chromosome</location>
        <location evidence="10">Centromere</location>
        <location evidence="10">Kinetochore</location>
    </subcellularLocation>
</comment>
<evidence type="ECO:0000313" key="13">
    <source>
        <dbReference type="Proteomes" id="UP000237144"/>
    </source>
</evidence>
<dbReference type="GO" id="GO:0005634">
    <property type="term" value="C:nucleus"/>
    <property type="evidence" value="ECO:0007669"/>
    <property type="project" value="UniProtKB-SubCell"/>
</dbReference>
<comment type="caution">
    <text evidence="12">The sequence shown here is derived from an EMBL/GenBank/DDBJ whole genome shotgun (WGS) entry which is preliminary data.</text>
</comment>
<dbReference type="Gene3D" id="3.30.160.430">
    <property type="match status" value="1"/>
</dbReference>
<comment type="function">
    <text evidence="10">Acts as a component of the essential kinetochore-associated NDC80 complex, which is required for chromosome segregation and spindle checkpoint activity.</text>
</comment>
<dbReference type="GO" id="GO:0031262">
    <property type="term" value="C:Ndc80 complex"/>
    <property type="evidence" value="ECO:0007669"/>
    <property type="project" value="TreeGrafter"/>
</dbReference>
<organism evidence="12 13">
    <name type="scientific">Rhodotorula taiwanensis</name>
    <dbReference type="NCBI Taxonomy" id="741276"/>
    <lineage>
        <taxon>Eukaryota</taxon>
        <taxon>Fungi</taxon>
        <taxon>Dikarya</taxon>
        <taxon>Basidiomycota</taxon>
        <taxon>Pucciniomycotina</taxon>
        <taxon>Microbotryomycetes</taxon>
        <taxon>Sporidiobolales</taxon>
        <taxon>Sporidiobolaceae</taxon>
        <taxon>Rhodotorula</taxon>
    </lineage>
</organism>
<comment type="similarity">
    <text evidence="1 10">Belongs to the SPC24 family.</text>
</comment>
<evidence type="ECO:0000256" key="9">
    <source>
        <dbReference type="ARBA" id="ARBA00023328"/>
    </source>
</evidence>
<evidence type="ECO:0000313" key="12">
    <source>
        <dbReference type="EMBL" id="POY74445.1"/>
    </source>
</evidence>
<accession>A0A2S5BCE2</accession>
<evidence type="ECO:0000256" key="10">
    <source>
        <dbReference type="RuleBase" id="RU368011"/>
    </source>
</evidence>
<evidence type="ECO:0000256" key="1">
    <source>
        <dbReference type="ARBA" id="ARBA00007804"/>
    </source>
</evidence>
<dbReference type="EMBL" id="PJQD01000025">
    <property type="protein sequence ID" value="POY74445.1"/>
    <property type="molecule type" value="Genomic_DNA"/>
</dbReference>
<evidence type="ECO:0000256" key="3">
    <source>
        <dbReference type="ARBA" id="ARBA00022618"/>
    </source>
</evidence>
<keyword evidence="4 10" id="KW-0498">Mitosis</keyword>
<dbReference type="STRING" id="741276.A0A2S5BCE2"/>
<sequence length="207" mass="23619">MSTFEIPTEQEFDEQFLSLLTGVPAIFPVDPTDDGNLNDVEKVMYAEQRLKDFRARAKERVDHARDDLRAIARDHKQAELASQRSSAHPTTQAHEAKMTGMRQARLATMKANSELEQQVYRLQGELERLQQELKDEEAEAVDALELDSDILRIKLYRDMGFLPVEENGAISKIVVLSQNSQDARTVEVDDGVSDFKWSEKLWELAGR</sequence>
<evidence type="ECO:0000256" key="6">
    <source>
        <dbReference type="ARBA" id="ARBA00023054"/>
    </source>
</evidence>
<dbReference type="GO" id="GO:0007059">
    <property type="term" value="P:chromosome segregation"/>
    <property type="evidence" value="ECO:0007669"/>
    <property type="project" value="TreeGrafter"/>
</dbReference>
<evidence type="ECO:0000256" key="5">
    <source>
        <dbReference type="ARBA" id="ARBA00022838"/>
    </source>
</evidence>
<keyword evidence="2 10" id="KW-0158">Chromosome</keyword>
<keyword evidence="7 10" id="KW-0539">Nucleus</keyword>
<dbReference type="PANTHER" id="PTHR22142">
    <property type="match status" value="1"/>
</dbReference>
<dbReference type="CDD" id="cd11565">
    <property type="entry name" value="RWD_Spc24"/>
    <property type="match status" value="1"/>
</dbReference>
<dbReference type="Pfam" id="PF08286">
    <property type="entry name" value="Spc24"/>
    <property type="match status" value="1"/>
</dbReference>
<keyword evidence="9 10" id="KW-0137">Centromere</keyword>
<protein>
    <recommendedName>
        <fullName evidence="10">Kinetochore protein Spc24</fullName>
    </recommendedName>
</protein>
<reference evidence="12 13" key="1">
    <citation type="journal article" date="2018" name="Front. Microbiol.">
        <title>Prospects for Fungal Bioremediation of Acidic Radioactive Waste Sites: Characterization and Genome Sequence of Rhodotorula taiwanensis MD1149.</title>
        <authorList>
            <person name="Tkavc R."/>
            <person name="Matrosova V.Y."/>
            <person name="Grichenko O.E."/>
            <person name="Gostincar C."/>
            <person name="Volpe R.P."/>
            <person name="Klimenkova P."/>
            <person name="Gaidamakova E.K."/>
            <person name="Zhou C.E."/>
            <person name="Stewart B.J."/>
            <person name="Lyman M.G."/>
            <person name="Malfatti S.A."/>
            <person name="Rubinfeld B."/>
            <person name="Courtot M."/>
            <person name="Singh J."/>
            <person name="Dalgard C.L."/>
            <person name="Hamilton T."/>
            <person name="Frey K.G."/>
            <person name="Gunde-Cimerman N."/>
            <person name="Dugan L."/>
            <person name="Daly M.J."/>
        </authorList>
    </citation>
    <scope>NUCLEOTIDE SEQUENCE [LARGE SCALE GENOMIC DNA]</scope>
    <source>
        <strain evidence="12 13">MD1149</strain>
    </source>
</reference>
<comment type="subunit">
    <text evidence="10">Component of the NDC80 complex.</text>
</comment>
<dbReference type="InterPro" id="IPR038066">
    <property type="entry name" value="Spc24_Fungi_globular_sf"/>
</dbReference>
<evidence type="ECO:0000256" key="4">
    <source>
        <dbReference type="ARBA" id="ARBA00022776"/>
    </source>
</evidence>
<keyword evidence="5 10" id="KW-0995">Kinetochore</keyword>
<dbReference type="PANTHER" id="PTHR22142:SF2">
    <property type="entry name" value="KINETOCHORE PROTEIN SPC24"/>
    <property type="match status" value="1"/>
</dbReference>
<feature type="coiled-coil region" evidence="11">
    <location>
        <begin position="112"/>
        <end position="146"/>
    </location>
</feature>
<evidence type="ECO:0000256" key="8">
    <source>
        <dbReference type="ARBA" id="ARBA00023306"/>
    </source>
</evidence>
<evidence type="ECO:0000256" key="2">
    <source>
        <dbReference type="ARBA" id="ARBA00022454"/>
    </source>
</evidence>
<dbReference type="OrthoDB" id="3344830at2759"/>
<dbReference type="AlphaFoldDB" id="A0A2S5BCE2"/>
<name>A0A2S5BCE2_9BASI</name>
<dbReference type="InterPro" id="IPR013252">
    <property type="entry name" value="Ndc80_Spc24"/>
</dbReference>
<keyword evidence="13" id="KW-1185">Reference proteome</keyword>
<keyword evidence="6 11" id="KW-0175">Coiled coil</keyword>
<dbReference type="Proteomes" id="UP000237144">
    <property type="component" value="Unassembled WGS sequence"/>
</dbReference>
<dbReference type="GO" id="GO:0008017">
    <property type="term" value="F:microtubule binding"/>
    <property type="evidence" value="ECO:0007669"/>
    <property type="project" value="TreeGrafter"/>
</dbReference>
<keyword evidence="8 10" id="KW-0131">Cell cycle</keyword>
<evidence type="ECO:0000256" key="11">
    <source>
        <dbReference type="SAM" id="Coils"/>
    </source>
</evidence>
<dbReference type="SUPFAM" id="SSF143026">
    <property type="entry name" value="Kinetochore globular domain"/>
    <property type="match status" value="1"/>
</dbReference>
<proteinExistence type="inferred from homology"/>
<evidence type="ECO:0000256" key="7">
    <source>
        <dbReference type="ARBA" id="ARBA00023242"/>
    </source>
</evidence>
<gene>
    <name evidence="12" type="ORF">BMF94_2639</name>
</gene>
<dbReference type="GO" id="GO:0051301">
    <property type="term" value="P:cell division"/>
    <property type="evidence" value="ECO:0007669"/>
    <property type="project" value="UniProtKB-UniRule"/>
</dbReference>
<keyword evidence="3 10" id="KW-0132">Cell division</keyword>